<evidence type="ECO:0000256" key="4">
    <source>
        <dbReference type="HAMAP-Rule" id="MF_00149"/>
    </source>
</evidence>
<evidence type="ECO:0000256" key="1">
    <source>
        <dbReference type="ARBA" id="ARBA00006082"/>
    </source>
</evidence>
<dbReference type="NCBIfam" id="TIGR00585">
    <property type="entry name" value="mutl"/>
    <property type="match status" value="1"/>
</dbReference>
<keyword evidence="9" id="KW-1185">Reference proteome</keyword>
<dbReference type="SMART" id="SM01340">
    <property type="entry name" value="DNA_mis_repair"/>
    <property type="match status" value="1"/>
</dbReference>
<dbReference type="OrthoDB" id="9763467at2"/>
<dbReference type="InterPro" id="IPR002099">
    <property type="entry name" value="MutL/Mlh/PMS"/>
</dbReference>
<dbReference type="InterPro" id="IPR013507">
    <property type="entry name" value="DNA_mismatch_S5_2-like"/>
</dbReference>
<sequence>MGKIQELSEQLANQIAAGEVVERPASVVKELVENAIDAGSTQIDIFIEEAGLKTIQVIDNGEGIAKEDILSAFKRHATSKIHTRDDLFRIRSLGFRGEALPSIASVSEIIVETAVSEEEEGSYVQMKGGKIEEHRPAALRKGTKITVSNLFFNTPARLKYVKTIQTELANVGDIVNRLALSHPKIAFRLVHDGNKMMNTTGNGDLKQTIAGIYGIGTAKKMLKIEAEDLDFKLTGYVSLPEVTRASRNYLSTIINGRYIKNFALNKAIVDGYGSKLMVGRFPLAVLEIEMDPLLVDVNVHPTKQEVRLSKEKDLMALISVAIREVLSHEQLIPNAADNLRFKKKIEQQPKVEQMEIPLTEQEETARPIRKPSSLGYDASSGNFFVKESTPEFPTQQPASKFAETEPQTKEELEKEALMAYAFSAPTEVEAESISDNRQLGEFAESTKLAETPQTEEQTTVDEHVYQEELSHHPEVDFSAKGAQNDLNKMLNKLVDERPKERFPELEYFGQMHGTYLFAQSKDGLYIIDQHAAQERIKYEYFREKIGEVTNDLQELLVPIVIDYPNSDALKIKEQKETLAEVGIHLEDFGQNSFIVRAHPTWYPAGEEETIIREMIDMFLTTGSVSVKKFREATAIMMSCKRSIKANHYLNEQQARVLLKDLETCENPFNCPHGRPVLIHFTNSDMEKMFKRIQDPH</sequence>
<dbReference type="Pfam" id="PF08676">
    <property type="entry name" value="MutL_C"/>
    <property type="match status" value="1"/>
</dbReference>
<protein>
    <recommendedName>
        <fullName evidence="4">DNA mismatch repair protein MutL</fullName>
    </recommendedName>
</protein>
<dbReference type="InterPro" id="IPR014721">
    <property type="entry name" value="Ribsml_uS5_D2-typ_fold_subgr"/>
</dbReference>
<dbReference type="NCBIfam" id="NF000950">
    <property type="entry name" value="PRK00095.1-3"/>
    <property type="match status" value="1"/>
</dbReference>
<dbReference type="FunFam" id="3.30.1370.100:FF:000004">
    <property type="entry name" value="DNA mismatch repair endonuclease MutL"/>
    <property type="match status" value="1"/>
</dbReference>
<evidence type="ECO:0000259" key="5">
    <source>
        <dbReference type="SMART" id="SM00853"/>
    </source>
</evidence>
<dbReference type="GO" id="GO:0032300">
    <property type="term" value="C:mismatch repair complex"/>
    <property type="evidence" value="ECO:0007669"/>
    <property type="project" value="InterPro"/>
</dbReference>
<keyword evidence="3 4" id="KW-0234">DNA repair</keyword>
<dbReference type="GO" id="GO:0140664">
    <property type="term" value="F:ATP-dependent DNA damage sensor activity"/>
    <property type="evidence" value="ECO:0007669"/>
    <property type="project" value="InterPro"/>
</dbReference>
<dbReference type="Pfam" id="PF13589">
    <property type="entry name" value="HATPase_c_3"/>
    <property type="match status" value="1"/>
</dbReference>
<dbReference type="SUPFAM" id="SSF55874">
    <property type="entry name" value="ATPase domain of HSP90 chaperone/DNA topoisomerase II/histidine kinase"/>
    <property type="match status" value="1"/>
</dbReference>
<dbReference type="Gene3D" id="3.30.1540.20">
    <property type="entry name" value="MutL, C-terminal domain, dimerisation subdomain"/>
    <property type="match status" value="1"/>
</dbReference>
<dbReference type="GO" id="GO:0016887">
    <property type="term" value="F:ATP hydrolysis activity"/>
    <property type="evidence" value="ECO:0007669"/>
    <property type="project" value="InterPro"/>
</dbReference>
<dbReference type="RefSeq" id="WP_071876123.1">
    <property type="nucleotide sequence ID" value="NZ_JXLC01000001.1"/>
</dbReference>
<dbReference type="SUPFAM" id="SSF118116">
    <property type="entry name" value="DNA mismatch repair protein MutL"/>
    <property type="match status" value="1"/>
</dbReference>
<dbReference type="PROSITE" id="PS00058">
    <property type="entry name" value="DNA_MISMATCH_REPAIR_1"/>
    <property type="match status" value="1"/>
</dbReference>
<dbReference type="InterPro" id="IPR014762">
    <property type="entry name" value="DNA_mismatch_repair_CS"/>
</dbReference>
<evidence type="ECO:0000256" key="3">
    <source>
        <dbReference type="ARBA" id="ARBA00023204"/>
    </source>
</evidence>
<dbReference type="SMART" id="SM00853">
    <property type="entry name" value="MutL_C"/>
    <property type="match status" value="1"/>
</dbReference>
<proteinExistence type="inferred from homology"/>
<dbReference type="InterPro" id="IPR020568">
    <property type="entry name" value="Ribosomal_Su5_D2-typ_SF"/>
</dbReference>
<evidence type="ECO:0000259" key="6">
    <source>
        <dbReference type="SMART" id="SM01340"/>
    </source>
</evidence>
<dbReference type="InterPro" id="IPR020667">
    <property type="entry name" value="DNA_mismatch_repair_MutL"/>
</dbReference>
<comment type="similarity">
    <text evidence="1 4">Belongs to the DNA mismatch repair MutL/HexB family.</text>
</comment>
<dbReference type="Proteomes" id="UP000183039">
    <property type="component" value="Unassembled WGS sequence"/>
</dbReference>
<name>A0A0S3KE13_9ENTE</name>
<feature type="domain" description="MutL C-terminal dimerisation" evidence="5">
    <location>
        <begin position="507"/>
        <end position="649"/>
    </location>
</feature>
<evidence type="ECO:0000256" key="2">
    <source>
        <dbReference type="ARBA" id="ARBA00022763"/>
    </source>
</evidence>
<dbReference type="InterPro" id="IPR014790">
    <property type="entry name" value="MutL_C"/>
</dbReference>
<dbReference type="PANTHER" id="PTHR10073">
    <property type="entry name" value="DNA MISMATCH REPAIR PROTEIN MLH, PMS, MUTL"/>
    <property type="match status" value="1"/>
</dbReference>
<dbReference type="EMBL" id="CP013614">
    <property type="protein sequence ID" value="ALS02557.1"/>
    <property type="molecule type" value="Genomic_DNA"/>
</dbReference>
<dbReference type="FunFam" id="3.30.565.10:FF:000003">
    <property type="entry name" value="DNA mismatch repair endonuclease MutL"/>
    <property type="match status" value="1"/>
</dbReference>
<dbReference type="InterPro" id="IPR037198">
    <property type="entry name" value="MutL_C_sf"/>
</dbReference>
<dbReference type="CDD" id="cd00782">
    <property type="entry name" value="MutL_Trans"/>
    <property type="match status" value="1"/>
</dbReference>
<evidence type="ECO:0000313" key="8">
    <source>
        <dbReference type="EMBL" id="OJG93524.1"/>
    </source>
</evidence>
<evidence type="ECO:0000313" key="9">
    <source>
        <dbReference type="Proteomes" id="UP000065511"/>
    </source>
</evidence>
<dbReference type="PANTHER" id="PTHR10073:SF12">
    <property type="entry name" value="DNA MISMATCH REPAIR PROTEIN MLH1"/>
    <property type="match status" value="1"/>
</dbReference>
<dbReference type="Proteomes" id="UP000065511">
    <property type="component" value="Chromosome"/>
</dbReference>
<dbReference type="InterPro" id="IPR038973">
    <property type="entry name" value="MutL/Mlh/Pms-like"/>
</dbReference>
<dbReference type="InterPro" id="IPR036890">
    <property type="entry name" value="HATPase_C_sf"/>
</dbReference>
<dbReference type="Gene3D" id="3.30.565.10">
    <property type="entry name" value="Histidine kinase-like ATPase, C-terminal domain"/>
    <property type="match status" value="1"/>
</dbReference>
<dbReference type="InterPro" id="IPR042120">
    <property type="entry name" value="MutL_C_dimsub"/>
</dbReference>
<dbReference type="InterPro" id="IPR042121">
    <property type="entry name" value="MutL_C_regsub"/>
</dbReference>
<dbReference type="Gene3D" id="3.30.1370.100">
    <property type="entry name" value="MutL, C-terminal domain, regulatory subdomain"/>
    <property type="match status" value="1"/>
</dbReference>
<accession>A0A0S3KE13</accession>
<organism evidence="8 10">
    <name type="scientific">Enterococcus silesiacus</name>
    <dbReference type="NCBI Taxonomy" id="332949"/>
    <lineage>
        <taxon>Bacteria</taxon>
        <taxon>Bacillati</taxon>
        <taxon>Bacillota</taxon>
        <taxon>Bacilli</taxon>
        <taxon>Lactobacillales</taxon>
        <taxon>Enterococcaceae</taxon>
        <taxon>Enterococcus</taxon>
    </lineage>
</organism>
<feature type="domain" description="DNA mismatch repair protein S5" evidence="6">
    <location>
        <begin position="209"/>
        <end position="327"/>
    </location>
</feature>
<keyword evidence="2 4" id="KW-0227">DNA damage</keyword>
<reference evidence="8 10" key="1">
    <citation type="submission" date="2014-12" db="EMBL/GenBank/DDBJ databases">
        <title>Draft genome sequences of 29 type strains of Enterococci.</title>
        <authorList>
            <person name="Zhong Z."/>
            <person name="Sun Z."/>
            <person name="Liu W."/>
            <person name="Zhang W."/>
            <person name="Zhang H."/>
        </authorList>
    </citation>
    <scope>NUCLEOTIDE SEQUENCE [LARGE SCALE GENOMIC DNA]</scope>
    <source>
        <strain evidence="8 10">DSM 22801</strain>
    </source>
</reference>
<dbReference type="EMBL" id="JXLC01000001">
    <property type="protein sequence ID" value="OJG93524.1"/>
    <property type="molecule type" value="Genomic_DNA"/>
</dbReference>
<dbReference type="KEGG" id="ess:ATZ33_14570"/>
<evidence type="ECO:0000313" key="10">
    <source>
        <dbReference type="Proteomes" id="UP000183039"/>
    </source>
</evidence>
<comment type="function">
    <text evidence="4">This protein is involved in the repair of mismatches in DNA. It is required for dam-dependent methyl-directed DNA mismatch repair. May act as a 'molecular matchmaker', a protein that promotes the formation of a stable complex between two or more DNA-binding proteins in an ATP-dependent manner without itself being part of a final effector complex.</text>
</comment>
<dbReference type="Pfam" id="PF01119">
    <property type="entry name" value="DNA_mis_repair"/>
    <property type="match status" value="1"/>
</dbReference>
<evidence type="ECO:0000313" key="7">
    <source>
        <dbReference type="EMBL" id="ALS02557.1"/>
    </source>
</evidence>
<dbReference type="Gene3D" id="3.30.230.10">
    <property type="match status" value="1"/>
</dbReference>
<dbReference type="GO" id="GO:0006298">
    <property type="term" value="P:mismatch repair"/>
    <property type="evidence" value="ECO:0007669"/>
    <property type="project" value="UniProtKB-UniRule"/>
</dbReference>
<dbReference type="SUPFAM" id="SSF54211">
    <property type="entry name" value="Ribosomal protein S5 domain 2-like"/>
    <property type="match status" value="1"/>
</dbReference>
<gene>
    <name evidence="4" type="primary">mutL</name>
    <name evidence="7" type="ORF">ATZ33_14570</name>
    <name evidence="8" type="ORF">RV15_GL000126</name>
</gene>
<reference evidence="7 9" key="2">
    <citation type="submission" date="2015-12" db="EMBL/GenBank/DDBJ databases">
        <authorList>
            <person name="Lauer A."/>
            <person name="Humrighouse B."/>
            <person name="Loparev V."/>
            <person name="Shewmaker P.L."/>
            <person name="Whitney A.M."/>
            <person name="McLaughlin R.W."/>
        </authorList>
    </citation>
    <scope>NUCLEOTIDE SEQUENCE [LARGE SCALE GENOMIC DNA]</scope>
    <source>
        <strain evidence="7 9">LMG 23085</strain>
    </source>
</reference>
<dbReference type="GO" id="GO:0030983">
    <property type="term" value="F:mismatched DNA binding"/>
    <property type="evidence" value="ECO:0007669"/>
    <property type="project" value="InterPro"/>
</dbReference>
<dbReference type="GO" id="GO:0005524">
    <property type="term" value="F:ATP binding"/>
    <property type="evidence" value="ECO:0007669"/>
    <property type="project" value="InterPro"/>
</dbReference>
<dbReference type="CDD" id="cd16926">
    <property type="entry name" value="HATPase_MutL-MLH-PMS-like"/>
    <property type="match status" value="1"/>
</dbReference>
<dbReference type="AlphaFoldDB" id="A0A0S3KE13"/>
<dbReference type="HAMAP" id="MF_00149">
    <property type="entry name" value="DNA_mis_repair"/>
    <property type="match status" value="1"/>
</dbReference>